<keyword evidence="2 5" id="KW-0645">Protease</keyword>
<dbReference type="NCBIfam" id="TIGR00072">
    <property type="entry name" value="hydrog_prot"/>
    <property type="match status" value="1"/>
</dbReference>
<dbReference type="Gene3D" id="3.40.50.1450">
    <property type="entry name" value="HybD-like"/>
    <property type="match status" value="1"/>
</dbReference>
<keyword evidence="3" id="KW-0064">Aspartyl protease</keyword>
<keyword evidence="4" id="KW-0378">Hydrolase</keyword>
<name>A0A0B7MN74_9FIRM</name>
<dbReference type="Proteomes" id="UP000046155">
    <property type="component" value="Unassembled WGS sequence"/>
</dbReference>
<evidence type="ECO:0000256" key="3">
    <source>
        <dbReference type="ARBA" id="ARBA00022750"/>
    </source>
</evidence>
<dbReference type="SUPFAM" id="SSF53163">
    <property type="entry name" value="HybD-like"/>
    <property type="match status" value="1"/>
</dbReference>
<sequence length="158" mass="17037">MRGMPVGKKVVLGIGNLLMKDDGIGVHAIRALEGRLPQDVELVDGGTAGCDLLPYMMGAEKIIIIDALKGGEPPGAVYRLTPEDCGEQYLEGTISLHDLGILVVLHDLALLEEKTPSVVIIGIEPKEISWGMELTSDVEKSLPKVLELVEREIDRTDA</sequence>
<dbReference type="CDD" id="cd06062">
    <property type="entry name" value="H2MP_MemB-H2up"/>
    <property type="match status" value="1"/>
</dbReference>
<dbReference type="GO" id="GO:0008047">
    <property type="term" value="F:enzyme activator activity"/>
    <property type="evidence" value="ECO:0007669"/>
    <property type="project" value="InterPro"/>
</dbReference>
<evidence type="ECO:0000313" key="6">
    <source>
        <dbReference type="Proteomes" id="UP000046155"/>
    </source>
</evidence>
<reference evidence="6" key="1">
    <citation type="submission" date="2015-01" db="EMBL/GenBank/DDBJ databases">
        <authorList>
            <person name="Manzoor Shahid"/>
            <person name="Zubair Saima"/>
        </authorList>
    </citation>
    <scope>NUCLEOTIDE SEQUENCE [LARGE SCALE GENOMIC DNA]</scope>
    <source>
        <strain evidence="6">Sp3</strain>
    </source>
</reference>
<dbReference type="PANTHER" id="PTHR30302">
    <property type="entry name" value="HYDROGENASE 1 MATURATION PROTEASE"/>
    <property type="match status" value="1"/>
</dbReference>
<gene>
    <name evidence="5" type="ORF">SSCH_380030</name>
</gene>
<protein>
    <submittedName>
        <fullName evidence="5">Hydrogenase maturation protease</fullName>
    </submittedName>
</protein>
<organism evidence="5 6">
    <name type="scientific">Syntrophaceticus schinkii</name>
    <dbReference type="NCBI Taxonomy" id="499207"/>
    <lineage>
        <taxon>Bacteria</taxon>
        <taxon>Bacillati</taxon>
        <taxon>Bacillota</taxon>
        <taxon>Clostridia</taxon>
        <taxon>Thermoanaerobacterales</taxon>
        <taxon>Thermoanaerobacterales Family III. Incertae Sedis</taxon>
        <taxon>Syntrophaceticus</taxon>
    </lineage>
</organism>
<dbReference type="PRINTS" id="PR00446">
    <property type="entry name" value="HYDRGNUPTAKE"/>
</dbReference>
<dbReference type="EMBL" id="CDRZ01000234">
    <property type="protein sequence ID" value="CEO89157.1"/>
    <property type="molecule type" value="Genomic_DNA"/>
</dbReference>
<comment type="similarity">
    <text evidence="1">Belongs to the peptidase A31 family.</text>
</comment>
<proteinExistence type="inferred from homology"/>
<dbReference type="GO" id="GO:0004190">
    <property type="term" value="F:aspartic-type endopeptidase activity"/>
    <property type="evidence" value="ECO:0007669"/>
    <property type="project" value="UniProtKB-KW"/>
</dbReference>
<dbReference type="InterPro" id="IPR023430">
    <property type="entry name" value="Pept_HybD-like_dom_sf"/>
</dbReference>
<evidence type="ECO:0000313" key="5">
    <source>
        <dbReference type="EMBL" id="CEO89157.1"/>
    </source>
</evidence>
<dbReference type="PANTHER" id="PTHR30302:SF1">
    <property type="entry name" value="HYDROGENASE 2 MATURATION PROTEASE"/>
    <property type="match status" value="1"/>
</dbReference>
<dbReference type="Pfam" id="PF01750">
    <property type="entry name" value="HycI"/>
    <property type="match status" value="1"/>
</dbReference>
<evidence type="ECO:0000256" key="4">
    <source>
        <dbReference type="ARBA" id="ARBA00022801"/>
    </source>
</evidence>
<dbReference type="GO" id="GO:0016485">
    <property type="term" value="P:protein processing"/>
    <property type="evidence" value="ECO:0007669"/>
    <property type="project" value="TreeGrafter"/>
</dbReference>
<evidence type="ECO:0000256" key="1">
    <source>
        <dbReference type="ARBA" id="ARBA00006814"/>
    </source>
</evidence>
<dbReference type="InterPro" id="IPR000671">
    <property type="entry name" value="Peptidase_A31"/>
</dbReference>
<dbReference type="AlphaFoldDB" id="A0A0B7MN74"/>
<accession>A0A0B7MN74</accession>
<evidence type="ECO:0000256" key="2">
    <source>
        <dbReference type="ARBA" id="ARBA00022670"/>
    </source>
</evidence>
<keyword evidence="6" id="KW-1185">Reference proteome</keyword>